<organism evidence="6">
    <name type="scientific">Micromonas pusilla (strain CCMP1545)</name>
    <name type="common">Picoplanktonic green alga</name>
    <dbReference type="NCBI Taxonomy" id="564608"/>
    <lineage>
        <taxon>Eukaryota</taxon>
        <taxon>Viridiplantae</taxon>
        <taxon>Chlorophyta</taxon>
        <taxon>Mamiellophyceae</taxon>
        <taxon>Mamiellales</taxon>
        <taxon>Mamiellaceae</taxon>
        <taxon>Micromonas</taxon>
    </lineage>
</organism>
<dbReference type="OrthoDB" id="418595at2759"/>
<sequence>MPVIASSSLARAAPVAASARASQTRPPRAPPRVAAASRSSRVVVGFLRSPRKRGPILPPLAHRAVVQEDCDADCVAETWEELEAEVANEVVGNVMTPRANVSCARASDNVLDALEVLVSNRHSGVPVLDDDERVVGVISEYDLMVRIGREGKKQSEKDDGMFPKIGRCDEFGGAVKDMWSRFIDLQDRMEKAQVTTVREAMHDAMTCTPETLLVDATDAMLNERRHRICVVDEDDKVRSILHCSPYDRVGVVNAVP</sequence>
<dbReference type="KEGG" id="mpp:MICPUCDRAFT_51007"/>
<feature type="region of interest" description="Disordered" evidence="3">
    <location>
        <begin position="15"/>
        <end position="34"/>
    </location>
</feature>
<dbReference type="SMART" id="SM00116">
    <property type="entry name" value="CBS"/>
    <property type="match status" value="2"/>
</dbReference>
<reference evidence="5 6" key="1">
    <citation type="journal article" date="2009" name="Science">
        <title>Green evolution and dynamic adaptations revealed by genomes of the marine picoeukaryotes Micromonas.</title>
        <authorList>
            <person name="Worden A.Z."/>
            <person name="Lee J.H."/>
            <person name="Mock T."/>
            <person name="Rouze P."/>
            <person name="Simmons M.P."/>
            <person name="Aerts A.L."/>
            <person name="Allen A.E."/>
            <person name="Cuvelier M.L."/>
            <person name="Derelle E."/>
            <person name="Everett M.V."/>
            <person name="Foulon E."/>
            <person name="Grimwood J."/>
            <person name="Gundlach H."/>
            <person name="Henrissat B."/>
            <person name="Napoli C."/>
            <person name="McDonald S.M."/>
            <person name="Parker M.S."/>
            <person name="Rombauts S."/>
            <person name="Salamov A."/>
            <person name="Von Dassow P."/>
            <person name="Badger J.H."/>
            <person name="Coutinho P.M."/>
            <person name="Demir E."/>
            <person name="Dubchak I."/>
            <person name="Gentemann C."/>
            <person name="Eikrem W."/>
            <person name="Gready J.E."/>
            <person name="John U."/>
            <person name="Lanier W."/>
            <person name="Lindquist E.A."/>
            <person name="Lucas S."/>
            <person name="Mayer K.F."/>
            <person name="Moreau H."/>
            <person name="Not F."/>
            <person name="Otillar R."/>
            <person name="Panaud O."/>
            <person name="Pangilinan J."/>
            <person name="Paulsen I."/>
            <person name="Piegu B."/>
            <person name="Poliakov A."/>
            <person name="Robbens S."/>
            <person name="Schmutz J."/>
            <person name="Toulza E."/>
            <person name="Wyss T."/>
            <person name="Zelensky A."/>
            <person name="Zhou K."/>
            <person name="Armbrust E.V."/>
            <person name="Bhattacharya D."/>
            <person name="Goodenough U.W."/>
            <person name="Van de Peer Y."/>
            <person name="Grigoriev I.V."/>
        </authorList>
    </citation>
    <scope>NUCLEOTIDE SEQUENCE [LARGE SCALE GENOMIC DNA]</scope>
    <source>
        <strain evidence="5 6">CCMP1545</strain>
    </source>
</reference>
<dbReference type="PANTHER" id="PTHR48108:SF6">
    <property type="entry name" value="CBS DOMAIN-CONTAINING PROTEIN CBSX1, CHLOROPLASTIC"/>
    <property type="match status" value="1"/>
</dbReference>
<keyword evidence="6" id="KW-1185">Reference proteome</keyword>
<gene>
    <name evidence="5" type="ORF">MICPUCDRAFT_51007</name>
</gene>
<evidence type="ECO:0000256" key="3">
    <source>
        <dbReference type="SAM" id="MobiDB-lite"/>
    </source>
</evidence>
<dbReference type="InterPro" id="IPR051462">
    <property type="entry name" value="CBS_domain-containing"/>
</dbReference>
<dbReference type="Gene3D" id="3.10.580.10">
    <property type="entry name" value="CBS-domain"/>
    <property type="match status" value="1"/>
</dbReference>
<feature type="domain" description="CBS" evidence="4">
    <location>
        <begin position="95"/>
        <end position="153"/>
    </location>
</feature>
<dbReference type="GeneID" id="9687073"/>
<dbReference type="OMA" id="HRICVVD"/>
<dbReference type="AlphaFoldDB" id="C1N0G2"/>
<evidence type="ECO:0000259" key="4">
    <source>
        <dbReference type="PROSITE" id="PS51371"/>
    </source>
</evidence>
<dbReference type="InterPro" id="IPR046342">
    <property type="entry name" value="CBS_dom_sf"/>
</dbReference>
<dbReference type="InterPro" id="IPR000644">
    <property type="entry name" value="CBS_dom"/>
</dbReference>
<keyword evidence="1" id="KW-0677">Repeat</keyword>
<dbReference type="eggNOG" id="ENOG502QTH1">
    <property type="taxonomic scope" value="Eukaryota"/>
</dbReference>
<dbReference type="EMBL" id="GG663744">
    <property type="protein sequence ID" value="EEH54264.1"/>
    <property type="molecule type" value="Genomic_DNA"/>
</dbReference>
<name>C1N0G2_MICPC</name>
<dbReference type="RefSeq" id="XP_003061634.1">
    <property type="nucleotide sequence ID" value="XM_003061588.1"/>
</dbReference>
<evidence type="ECO:0000313" key="6">
    <source>
        <dbReference type="Proteomes" id="UP000001876"/>
    </source>
</evidence>
<protein>
    <submittedName>
        <fullName evidence="5">Predicted protein</fullName>
    </submittedName>
</protein>
<accession>C1N0G2</accession>
<evidence type="ECO:0000256" key="1">
    <source>
        <dbReference type="ARBA" id="ARBA00022737"/>
    </source>
</evidence>
<evidence type="ECO:0000313" key="5">
    <source>
        <dbReference type="EMBL" id="EEH54264.1"/>
    </source>
</evidence>
<proteinExistence type="predicted"/>
<dbReference type="PANTHER" id="PTHR48108">
    <property type="entry name" value="CBS DOMAIN-CONTAINING PROTEIN CBSX2, CHLOROPLASTIC"/>
    <property type="match status" value="1"/>
</dbReference>
<dbReference type="Pfam" id="PF00571">
    <property type="entry name" value="CBS"/>
    <property type="match status" value="2"/>
</dbReference>
<dbReference type="SUPFAM" id="SSF54631">
    <property type="entry name" value="CBS-domain pair"/>
    <property type="match status" value="1"/>
</dbReference>
<evidence type="ECO:0000256" key="2">
    <source>
        <dbReference type="PROSITE-ProRule" id="PRU00703"/>
    </source>
</evidence>
<keyword evidence="2" id="KW-0129">CBS domain</keyword>
<dbReference type="PROSITE" id="PS51371">
    <property type="entry name" value="CBS"/>
    <property type="match status" value="1"/>
</dbReference>
<dbReference type="STRING" id="564608.C1N0G2"/>
<dbReference type="Proteomes" id="UP000001876">
    <property type="component" value="Unassembled WGS sequence"/>
</dbReference>